<proteinExistence type="predicted"/>
<evidence type="ECO:0000313" key="2">
    <source>
        <dbReference type="EMBL" id="MBC8430360.1"/>
    </source>
</evidence>
<evidence type="ECO:0000259" key="1">
    <source>
        <dbReference type="PROSITE" id="PS50851"/>
    </source>
</evidence>
<comment type="caution">
    <text evidence="2">The sequence shown here is derived from an EMBL/GenBank/DDBJ whole genome shotgun (WGS) entry which is preliminary data.</text>
</comment>
<dbReference type="SUPFAM" id="SSF50341">
    <property type="entry name" value="CheW-like"/>
    <property type="match status" value="1"/>
</dbReference>
<sequence length="154" mass="17782">MKQQNQYFLFELDGQRYAMEISVVEKVIHAVELISLPETPDSLLGLINVGGKIIPFVNIRKKFNLPAREMNLDDRIIISRISTRKIAFIADNVEGLVEFSKEQIDDVHQSFPEMERYIVGVGRFQDNTVLIIAIDKLFSTQNINRLEKVMKEQD</sequence>
<dbReference type="PROSITE" id="PS50851">
    <property type="entry name" value="CHEW"/>
    <property type="match status" value="1"/>
</dbReference>
<reference evidence="2 3" key="1">
    <citation type="submission" date="2020-08" db="EMBL/GenBank/DDBJ databases">
        <title>Bridging the membrane lipid divide: bacteria of the FCB group superphylum have the potential to synthesize archaeal ether lipids.</title>
        <authorList>
            <person name="Villanueva L."/>
            <person name="Von Meijenfeldt F.A.B."/>
            <person name="Westbye A.B."/>
            <person name="Yadav S."/>
            <person name="Hopmans E.C."/>
            <person name="Dutilh B.E."/>
            <person name="Sinninghe Damste J.S."/>
        </authorList>
    </citation>
    <scope>NUCLEOTIDE SEQUENCE [LARGE SCALE GENOMIC DNA]</scope>
    <source>
        <strain evidence="2">NIOZ-UU17</strain>
    </source>
</reference>
<dbReference type="PANTHER" id="PTHR22617">
    <property type="entry name" value="CHEMOTAXIS SENSOR HISTIDINE KINASE-RELATED"/>
    <property type="match status" value="1"/>
</dbReference>
<dbReference type="Proteomes" id="UP000605201">
    <property type="component" value="Unassembled WGS sequence"/>
</dbReference>
<dbReference type="Pfam" id="PF01584">
    <property type="entry name" value="CheW"/>
    <property type="match status" value="1"/>
</dbReference>
<dbReference type="GO" id="GO:0005829">
    <property type="term" value="C:cytosol"/>
    <property type="evidence" value="ECO:0007669"/>
    <property type="project" value="TreeGrafter"/>
</dbReference>
<dbReference type="PANTHER" id="PTHR22617:SF23">
    <property type="entry name" value="CHEMOTAXIS PROTEIN CHEW"/>
    <property type="match status" value="1"/>
</dbReference>
<dbReference type="InterPro" id="IPR039315">
    <property type="entry name" value="CheW"/>
</dbReference>
<gene>
    <name evidence="2" type="ORF">H8D96_00420</name>
</gene>
<dbReference type="AlphaFoldDB" id="A0A8J6NUK9"/>
<dbReference type="Gene3D" id="2.40.50.180">
    <property type="entry name" value="CheA-289, Domain 4"/>
    <property type="match status" value="1"/>
</dbReference>
<name>A0A8J6NUK9_9BACT</name>
<dbReference type="SMART" id="SM00260">
    <property type="entry name" value="CheW"/>
    <property type="match status" value="1"/>
</dbReference>
<dbReference type="Gene3D" id="2.30.30.40">
    <property type="entry name" value="SH3 Domains"/>
    <property type="match status" value="1"/>
</dbReference>
<dbReference type="EMBL" id="JACNIG010000026">
    <property type="protein sequence ID" value="MBC8430360.1"/>
    <property type="molecule type" value="Genomic_DNA"/>
</dbReference>
<evidence type="ECO:0000313" key="3">
    <source>
        <dbReference type="Proteomes" id="UP000605201"/>
    </source>
</evidence>
<feature type="domain" description="CheW-like" evidence="1">
    <location>
        <begin position="4"/>
        <end position="143"/>
    </location>
</feature>
<dbReference type="InterPro" id="IPR002545">
    <property type="entry name" value="CheW-lke_dom"/>
</dbReference>
<protein>
    <submittedName>
        <fullName evidence="2">Purine-binding chemotaxis protein CheW</fullName>
    </submittedName>
</protein>
<dbReference type="InterPro" id="IPR036061">
    <property type="entry name" value="CheW-like_dom_sf"/>
</dbReference>
<accession>A0A8J6NUK9</accession>
<dbReference type="GO" id="GO:0007165">
    <property type="term" value="P:signal transduction"/>
    <property type="evidence" value="ECO:0007669"/>
    <property type="project" value="InterPro"/>
</dbReference>
<organism evidence="2 3">
    <name type="scientific">Candidatus Desulfatibia vada</name>
    <dbReference type="NCBI Taxonomy" id="2841696"/>
    <lineage>
        <taxon>Bacteria</taxon>
        <taxon>Pseudomonadati</taxon>
        <taxon>Thermodesulfobacteriota</taxon>
        <taxon>Desulfobacteria</taxon>
        <taxon>Desulfobacterales</taxon>
        <taxon>Desulfobacterales incertae sedis</taxon>
        <taxon>Candidatus Desulfatibia</taxon>
    </lineage>
</organism>
<dbReference type="GO" id="GO:0006935">
    <property type="term" value="P:chemotaxis"/>
    <property type="evidence" value="ECO:0007669"/>
    <property type="project" value="InterPro"/>
</dbReference>